<dbReference type="InterPro" id="IPR011991">
    <property type="entry name" value="ArsR-like_HTH"/>
</dbReference>
<protein>
    <submittedName>
        <fullName evidence="2">Transcriptional regulator</fullName>
    </submittedName>
</protein>
<dbReference type="Proteomes" id="UP000647860">
    <property type="component" value="Unassembled WGS sequence"/>
</dbReference>
<feature type="domain" description="HTH arsR-type" evidence="1">
    <location>
        <begin position="10"/>
        <end position="104"/>
    </location>
</feature>
<dbReference type="PANTHER" id="PTHR38600:SF2">
    <property type="entry name" value="SLL0088 PROTEIN"/>
    <property type="match status" value="1"/>
</dbReference>
<dbReference type="PRINTS" id="PR00778">
    <property type="entry name" value="HTHARSR"/>
</dbReference>
<dbReference type="EMBL" id="BOPA01000039">
    <property type="protein sequence ID" value="GIJ18343.1"/>
    <property type="molecule type" value="Genomic_DNA"/>
</dbReference>
<comment type="caution">
    <text evidence="2">The sequence shown here is derived from an EMBL/GenBank/DDBJ whole genome shotgun (WGS) entry which is preliminary data.</text>
</comment>
<organism evidence="2 3">
    <name type="scientific">Micromonospora gifhornensis</name>
    <dbReference type="NCBI Taxonomy" id="84594"/>
    <lineage>
        <taxon>Bacteria</taxon>
        <taxon>Bacillati</taxon>
        <taxon>Actinomycetota</taxon>
        <taxon>Actinomycetes</taxon>
        <taxon>Micromonosporales</taxon>
        <taxon>Micromonosporaceae</taxon>
        <taxon>Micromonospora</taxon>
    </lineage>
</organism>
<dbReference type="NCBIfam" id="NF033788">
    <property type="entry name" value="HTH_metalloreg"/>
    <property type="match status" value="1"/>
</dbReference>
<evidence type="ECO:0000313" key="3">
    <source>
        <dbReference type="Proteomes" id="UP000647860"/>
    </source>
</evidence>
<gene>
    <name evidence="2" type="ORF">Vgi01_50270</name>
</gene>
<evidence type="ECO:0000313" key="2">
    <source>
        <dbReference type="EMBL" id="GIJ18343.1"/>
    </source>
</evidence>
<dbReference type="InterPro" id="IPR036390">
    <property type="entry name" value="WH_DNA-bd_sf"/>
</dbReference>
<dbReference type="SMART" id="SM00418">
    <property type="entry name" value="HTH_ARSR"/>
    <property type="match status" value="1"/>
</dbReference>
<proteinExistence type="predicted"/>
<dbReference type="SUPFAM" id="SSF46785">
    <property type="entry name" value="Winged helix' DNA-binding domain"/>
    <property type="match status" value="1"/>
</dbReference>
<dbReference type="Gene3D" id="1.10.10.10">
    <property type="entry name" value="Winged helix-like DNA-binding domain superfamily/Winged helix DNA-binding domain"/>
    <property type="match status" value="1"/>
</dbReference>
<name>A0ABQ4IKB3_9ACTN</name>
<dbReference type="PANTHER" id="PTHR38600">
    <property type="entry name" value="TRANSCRIPTIONAL REGULATORY PROTEIN"/>
    <property type="match status" value="1"/>
</dbReference>
<dbReference type="InterPro" id="IPR036388">
    <property type="entry name" value="WH-like_DNA-bd_sf"/>
</dbReference>
<dbReference type="Pfam" id="PF12840">
    <property type="entry name" value="HTH_20"/>
    <property type="match status" value="1"/>
</dbReference>
<dbReference type="CDD" id="cd00090">
    <property type="entry name" value="HTH_ARSR"/>
    <property type="match status" value="1"/>
</dbReference>
<accession>A0ABQ4IKB3</accession>
<sequence length="122" mass="13949">MWFTIAMVNHMVQQDARLDRIFSALADPTRRQVLARLGAAPATISDLAEPFAISLTGMKKHVRVLEEAGLVVTEKVGRARQCRLGTERLDDAMAWITFYQRLWERRLDGLDAYFTLRKGTQQ</sequence>
<dbReference type="InterPro" id="IPR001845">
    <property type="entry name" value="HTH_ArsR_DNA-bd_dom"/>
</dbReference>
<reference evidence="2 3" key="1">
    <citation type="submission" date="2021-01" db="EMBL/GenBank/DDBJ databases">
        <title>Whole genome shotgun sequence of Verrucosispora gifhornensis NBRC 16317.</title>
        <authorList>
            <person name="Komaki H."/>
            <person name="Tamura T."/>
        </authorList>
    </citation>
    <scope>NUCLEOTIDE SEQUENCE [LARGE SCALE GENOMIC DNA]</scope>
    <source>
        <strain evidence="2 3">NBRC 16317</strain>
    </source>
</reference>
<evidence type="ECO:0000259" key="1">
    <source>
        <dbReference type="PROSITE" id="PS50987"/>
    </source>
</evidence>
<dbReference type="PROSITE" id="PS50987">
    <property type="entry name" value="HTH_ARSR_2"/>
    <property type="match status" value="1"/>
</dbReference>
<keyword evidence="3" id="KW-1185">Reference proteome</keyword>